<reference evidence="8 9" key="1">
    <citation type="submission" date="2018-10" db="EMBL/GenBank/DDBJ databases">
        <title>Isolation from cow dung.</title>
        <authorList>
            <person name="Ling L."/>
        </authorList>
    </citation>
    <scope>NUCLEOTIDE SEQUENCE [LARGE SCALE GENOMIC DNA]</scope>
    <source>
        <strain evidence="8 9">NEAU-LL90</strain>
    </source>
</reference>
<dbReference type="SUPFAM" id="SSF51695">
    <property type="entry name" value="PLC-like phosphodiesterases"/>
    <property type="match status" value="1"/>
</dbReference>
<evidence type="ECO:0000313" key="8">
    <source>
        <dbReference type="EMBL" id="RMI34050.1"/>
    </source>
</evidence>
<dbReference type="Proteomes" id="UP000279275">
    <property type="component" value="Unassembled WGS sequence"/>
</dbReference>
<dbReference type="InterPro" id="IPR000909">
    <property type="entry name" value="PLipase_C_PInositol-sp_X_dom"/>
</dbReference>
<dbReference type="RefSeq" id="WP_122186976.1">
    <property type="nucleotide sequence ID" value="NZ_RFFH01000002.1"/>
</dbReference>
<evidence type="ECO:0000313" key="9">
    <source>
        <dbReference type="Proteomes" id="UP000279275"/>
    </source>
</evidence>
<accession>A0A3M2LBF3</accession>
<evidence type="ECO:0000259" key="7">
    <source>
        <dbReference type="SMART" id="SM00148"/>
    </source>
</evidence>
<dbReference type="SMART" id="SM00148">
    <property type="entry name" value="PLCXc"/>
    <property type="match status" value="1"/>
</dbReference>
<dbReference type="AlphaFoldDB" id="A0A3M2LBF3"/>
<organism evidence="8 9">
    <name type="scientific">Nocardia stercoris</name>
    <dbReference type="NCBI Taxonomy" id="2483361"/>
    <lineage>
        <taxon>Bacteria</taxon>
        <taxon>Bacillati</taxon>
        <taxon>Actinomycetota</taxon>
        <taxon>Actinomycetes</taxon>
        <taxon>Mycobacteriales</taxon>
        <taxon>Nocardiaceae</taxon>
        <taxon>Nocardia</taxon>
    </lineage>
</organism>
<dbReference type="PROSITE" id="PS50007">
    <property type="entry name" value="PIPLC_X_DOMAIN"/>
    <property type="match status" value="1"/>
</dbReference>
<dbReference type="InterPro" id="IPR017946">
    <property type="entry name" value="PLC-like_Pdiesterase_TIM-brl"/>
</dbReference>
<name>A0A3M2LBF3_9NOCA</name>
<evidence type="ECO:0000256" key="3">
    <source>
        <dbReference type="ARBA" id="ARBA00019758"/>
    </source>
</evidence>
<dbReference type="PROSITE" id="PS51318">
    <property type="entry name" value="TAT"/>
    <property type="match status" value="1"/>
</dbReference>
<dbReference type="Pfam" id="PF00388">
    <property type="entry name" value="PI-PLC-X"/>
    <property type="match status" value="1"/>
</dbReference>
<keyword evidence="6" id="KW-0732">Signal</keyword>
<feature type="domain" description="Phosphatidylinositol-specific phospholipase C X" evidence="7">
    <location>
        <begin position="54"/>
        <end position="197"/>
    </location>
</feature>
<evidence type="ECO:0000256" key="4">
    <source>
        <dbReference type="ARBA" id="ARBA00030474"/>
    </source>
</evidence>
<dbReference type="PANTHER" id="PTHR13593:SF113">
    <property type="entry name" value="SI:DKEY-266F7.9"/>
    <property type="match status" value="1"/>
</dbReference>
<gene>
    <name evidence="8" type="ORF">EBN03_06315</name>
</gene>
<dbReference type="InterPro" id="IPR006311">
    <property type="entry name" value="TAT_signal"/>
</dbReference>
<comment type="caution">
    <text evidence="8">The sequence shown here is derived from an EMBL/GenBank/DDBJ whole genome shotgun (WGS) entry which is preliminary data.</text>
</comment>
<dbReference type="CDD" id="cd08586">
    <property type="entry name" value="PI-PLCc_BcPLC_like"/>
    <property type="match status" value="1"/>
</dbReference>
<proteinExistence type="predicted"/>
<dbReference type="OrthoDB" id="7191982at2"/>
<dbReference type="Gene3D" id="3.20.20.190">
    <property type="entry name" value="Phosphatidylinositol (PI) phosphodiesterase"/>
    <property type="match status" value="1"/>
</dbReference>
<keyword evidence="9" id="KW-1185">Reference proteome</keyword>
<evidence type="ECO:0000256" key="6">
    <source>
        <dbReference type="SAM" id="SignalP"/>
    </source>
</evidence>
<sequence length="341" mass="36256">MDLSRREFTRTTLVSALAVGLGSAALGSAQARPVHRAVGAPQGWMAALPDATSMLRLTIPGTHDSCCTSALNGTPWAQTQNWTLPQQFAQGIRFLDIRCNGMPGSTDTFGIYHGGFYQGITFDTVLDQCRAFLAADPGEVLIMRVKKENGTSNDVGANFAQIFDGYLGAKGYGPLFFTQNRMPTLGEARGKIVLIAQFANSLPCLQWPGGDNGVLLSDHFYLQDHYQSAGLAGLESGSVGTGSAGSSSPVGLGSSGGDKFDYVRACFDKAAADPNNTLQYINFTSFADDAWPLDNAAAIMPKVQAYLTANQATPAHYGIVPMDFPDLHPAVLSLLLNKNFG</sequence>
<dbReference type="GO" id="GO:0006629">
    <property type="term" value="P:lipid metabolic process"/>
    <property type="evidence" value="ECO:0007669"/>
    <property type="project" value="InterPro"/>
</dbReference>
<evidence type="ECO:0000256" key="1">
    <source>
        <dbReference type="ARBA" id="ARBA00001316"/>
    </source>
</evidence>
<dbReference type="GO" id="GO:0008081">
    <property type="term" value="F:phosphoric diester hydrolase activity"/>
    <property type="evidence" value="ECO:0007669"/>
    <property type="project" value="InterPro"/>
</dbReference>
<comment type="catalytic activity">
    <reaction evidence="1">
        <text>a 1,2-diacyl-sn-glycero-3-phospho-(1D-myo-inositol) = 1D-myo-inositol 1,2-cyclic phosphate + a 1,2-diacyl-sn-glycerol</text>
        <dbReference type="Rhea" id="RHEA:17093"/>
        <dbReference type="ChEBI" id="CHEBI:17815"/>
        <dbReference type="ChEBI" id="CHEBI:57880"/>
        <dbReference type="ChEBI" id="CHEBI:58484"/>
        <dbReference type="EC" id="4.6.1.13"/>
    </reaction>
</comment>
<feature type="signal peptide" evidence="6">
    <location>
        <begin position="1"/>
        <end position="31"/>
    </location>
</feature>
<dbReference type="EC" id="4.6.1.13" evidence="2"/>
<feature type="chain" id="PRO_5018041450" description="1-phosphatidylinositol phosphodiesterase" evidence="6">
    <location>
        <begin position="32"/>
        <end position="341"/>
    </location>
</feature>
<dbReference type="PANTHER" id="PTHR13593">
    <property type="match status" value="1"/>
</dbReference>
<dbReference type="EMBL" id="RFFH01000002">
    <property type="protein sequence ID" value="RMI34050.1"/>
    <property type="molecule type" value="Genomic_DNA"/>
</dbReference>
<evidence type="ECO:0000256" key="5">
    <source>
        <dbReference type="ARBA" id="ARBA00030782"/>
    </source>
</evidence>
<dbReference type="GO" id="GO:0004436">
    <property type="term" value="F:phosphatidylinositol diacylglycerol-lyase activity"/>
    <property type="evidence" value="ECO:0007669"/>
    <property type="project" value="UniProtKB-EC"/>
</dbReference>
<evidence type="ECO:0000256" key="2">
    <source>
        <dbReference type="ARBA" id="ARBA00012581"/>
    </source>
</evidence>
<dbReference type="InterPro" id="IPR051057">
    <property type="entry name" value="PI-PLC_domain"/>
</dbReference>
<protein>
    <recommendedName>
        <fullName evidence="3">1-phosphatidylinositol phosphodiesterase</fullName>
        <ecNumber evidence="2">4.6.1.13</ecNumber>
    </recommendedName>
    <alternativeName>
        <fullName evidence="4">Phosphatidylinositol diacylglycerol-lyase</fullName>
    </alternativeName>
    <alternativeName>
        <fullName evidence="5">Phosphatidylinositol-specific phospholipase C</fullName>
    </alternativeName>
</protein>